<feature type="binding site" evidence="13">
    <location>
        <begin position="239"/>
        <end position="241"/>
    </location>
    <ligand>
        <name>substrate</name>
    </ligand>
</feature>
<dbReference type="SUPFAM" id="SSF54675">
    <property type="entry name" value="Nicotinate/Quinolinate PRTase N-terminal domain-like"/>
    <property type="match status" value="1"/>
</dbReference>
<evidence type="ECO:0000256" key="12">
    <source>
        <dbReference type="PIRNR" id="PIRNR006250"/>
    </source>
</evidence>
<name>A0A0E2M5S3_PORGN</name>
<evidence type="ECO:0000256" key="5">
    <source>
        <dbReference type="ARBA" id="ARBA00011944"/>
    </source>
</evidence>
<dbReference type="PIRSF" id="PIRSF006250">
    <property type="entry name" value="NadC_ModD"/>
    <property type="match status" value="1"/>
</dbReference>
<feature type="binding site" evidence="13">
    <location>
        <position position="155"/>
    </location>
    <ligand>
        <name>substrate</name>
    </ligand>
</feature>
<evidence type="ECO:0000259" key="15">
    <source>
        <dbReference type="Pfam" id="PF02749"/>
    </source>
</evidence>
<dbReference type="EMBL" id="AWUW01000075">
    <property type="protein sequence ID" value="ERJ66569.1"/>
    <property type="molecule type" value="Genomic_DNA"/>
</dbReference>
<keyword evidence="7 12" id="KW-0328">Glycosyltransferase</keyword>
<dbReference type="GeneID" id="29255765"/>
<dbReference type="InterPro" id="IPR022412">
    <property type="entry name" value="Quinolinate_PRibosylTrfase_N"/>
</dbReference>
<evidence type="ECO:0000256" key="2">
    <source>
        <dbReference type="ARBA" id="ARBA00004893"/>
    </source>
</evidence>
<feature type="binding site" evidence="13">
    <location>
        <position position="165"/>
    </location>
    <ligand>
        <name>substrate</name>
    </ligand>
</feature>
<reference evidence="16 17" key="1">
    <citation type="submission" date="2013-06" db="EMBL/GenBank/DDBJ databases">
        <authorList>
            <person name="Weinstock G."/>
            <person name="Sodergren E."/>
            <person name="Lobos E.A."/>
            <person name="Fulton L."/>
            <person name="Fulton R."/>
            <person name="Courtney L."/>
            <person name="Fronick C."/>
            <person name="O'Laughlin M."/>
            <person name="Godfrey J."/>
            <person name="Wilson R.M."/>
            <person name="Miner T."/>
            <person name="Farmer C."/>
            <person name="Delehaunty K."/>
            <person name="Cordes M."/>
            <person name="Minx P."/>
            <person name="Tomlinson C."/>
            <person name="Chen J."/>
            <person name="Wollam A."/>
            <person name="Pepin K.H."/>
            <person name="Bhonagiri V."/>
            <person name="Zhang X."/>
            <person name="Warren W."/>
            <person name="Mitreva M."/>
            <person name="Mardis E.R."/>
            <person name="Wilson R.K."/>
        </authorList>
    </citation>
    <scope>NUCLEOTIDE SEQUENCE [LARGE SCALE GENOMIC DNA]</scope>
    <source>
        <strain evidence="16 17">F0570</strain>
    </source>
</reference>
<dbReference type="Gene3D" id="3.90.1170.20">
    <property type="entry name" value="Quinolinate phosphoribosyl transferase, N-terminal domain"/>
    <property type="match status" value="1"/>
</dbReference>
<dbReference type="PATRIC" id="fig|1227271.3.peg.942"/>
<dbReference type="Pfam" id="PF01729">
    <property type="entry name" value="QRPTase_C"/>
    <property type="match status" value="1"/>
</dbReference>
<dbReference type="Gene3D" id="3.20.20.70">
    <property type="entry name" value="Aldolase class I"/>
    <property type="match status" value="1"/>
</dbReference>
<evidence type="ECO:0000256" key="9">
    <source>
        <dbReference type="ARBA" id="ARBA00033102"/>
    </source>
</evidence>
<dbReference type="AlphaFoldDB" id="A0A0E2M5S3"/>
<dbReference type="Proteomes" id="UP000016630">
    <property type="component" value="Unassembled WGS sequence"/>
</dbReference>
<keyword evidence="8 12" id="KW-0808">Transferase</keyword>
<feature type="binding site" evidence="13">
    <location>
        <begin position="260"/>
        <end position="262"/>
    </location>
    <ligand>
        <name>substrate</name>
    </ligand>
</feature>
<dbReference type="FunFam" id="3.20.20.70:FF:000030">
    <property type="entry name" value="Nicotinate-nucleotide pyrophosphorylase, carboxylating"/>
    <property type="match status" value="1"/>
</dbReference>
<dbReference type="HOGENOM" id="CLU_039622_0_1_10"/>
<dbReference type="PANTHER" id="PTHR32179:SF3">
    <property type="entry name" value="NICOTINATE-NUCLEOTIDE PYROPHOSPHORYLASE [CARBOXYLATING]"/>
    <property type="match status" value="1"/>
</dbReference>
<comment type="subunit">
    <text evidence="4">Hexamer formed by 3 homodimers.</text>
</comment>
<evidence type="ECO:0000256" key="13">
    <source>
        <dbReference type="PIRSR" id="PIRSR006250-1"/>
    </source>
</evidence>
<dbReference type="FunFam" id="3.90.1170.20:FF:000001">
    <property type="entry name" value="Nicotinate-nucleotide diphosphorylase (Carboxylating)"/>
    <property type="match status" value="1"/>
</dbReference>
<dbReference type="InterPro" id="IPR036068">
    <property type="entry name" value="Nicotinate_pribotase-like_C"/>
</dbReference>
<feature type="binding site" evidence="13">
    <location>
        <position position="98"/>
    </location>
    <ligand>
        <name>substrate</name>
    </ligand>
</feature>
<dbReference type="InterPro" id="IPR004393">
    <property type="entry name" value="NadC"/>
</dbReference>
<evidence type="ECO:0000313" key="17">
    <source>
        <dbReference type="Proteomes" id="UP000016630"/>
    </source>
</evidence>
<dbReference type="NCBIfam" id="TIGR00078">
    <property type="entry name" value="nadC"/>
    <property type="match status" value="1"/>
</dbReference>
<gene>
    <name evidence="16" type="ORF">HMPREF1555_01083</name>
</gene>
<sequence length="280" mass="30584">MTHEEMLLEKLIDLAIAEDIADGDISSNAIIPQSEGAAATMVMKADGIISGMEVARRVFERFEAVTWTPYVSDGDSVKRGQVILRVEGSYRALLQAERLALNFLQRMSGIATMTARYAEALKGTAVRLLDTRKTAPGMRITDKMAVRHGGGHNHRMGLYDMIMLKDNHIKVAGGIPQAIEAARRALPLSIKLEVETSNLAEVEEAVRYGADIIMLDNMDNDTMCEAVRLIAGRARTEASGNMTLERLQSVAETGVDYISVGALTHSVTAMDISMNFLLTQ</sequence>
<dbReference type="InterPro" id="IPR013785">
    <property type="entry name" value="Aldolase_TIM"/>
</dbReference>
<evidence type="ECO:0000256" key="8">
    <source>
        <dbReference type="ARBA" id="ARBA00022679"/>
    </source>
</evidence>
<protein>
    <recommendedName>
        <fullName evidence="11">Probable nicotinate-nucleotide pyrophosphorylase [carboxylating]</fullName>
        <ecNumber evidence="5">2.4.2.19</ecNumber>
    </recommendedName>
    <alternativeName>
        <fullName evidence="9">Quinolinate phosphoribosyltransferase [decarboxylating]</fullName>
    </alternativeName>
</protein>
<dbReference type="GO" id="GO:0004514">
    <property type="term" value="F:nicotinate-nucleotide diphosphorylase (carboxylating) activity"/>
    <property type="evidence" value="ECO:0007669"/>
    <property type="project" value="UniProtKB-EC"/>
</dbReference>
<dbReference type="GO" id="GO:0009435">
    <property type="term" value="P:NAD+ biosynthetic process"/>
    <property type="evidence" value="ECO:0007669"/>
    <property type="project" value="UniProtKB-UniPathway"/>
</dbReference>
<keyword evidence="6" id="KW-0662">Pyridine nucleotide biosynthesis</keyword>
<comment type="caution">
    <text evidence="16">The sequence shown here is derived from an EMBL/GenBank/DDBJ whole genome shotgun (WGS) entry which is preliminary data.</text>
</comment>
<comment type="function">
    <text evidence="1">Involved in the catabolism of quinolinic acid (QA).</text>
</comment>
<evidence type="ECO:0000259" key="14">
    <source>
        <dbReference type="Pfam" id="PF01729"/>
    </source>
</evidence>
<dbReference type="GO" id="GO:0034213">
    <property type="term" value="P:quinolinate catabolic process"/>
    <property type="evidence" value="ECO:0007669"/>
    <property type="project" value="TreeGrafter"/>
</dbReference>
<feature type="binding site" evidence="13">
    <location>
        <begin position="131"/>
        <end position="133"/>
    </location>
    <ligand>
        <name>substrate</name>
    </ligand>
</feature>
<feature type="binding site" evidence="13">
    <location>
        <position position="195"/>
    </location>
    <ligand>
        <name>substrate</name>
    </ligand>
</feature>
<dbReference type="Pfam" id="PF02749">
    <property type="entry name" value="QRPTase_N"/>
    <property type="match status" value="1"/>
</dbReference>
<comment type="similarity">
    <text evidence="3 12">Belongs to the NadC/ModD family.</text>
</comment>
<evidence type="ECO:0000256" key="1">
    <source>
        <dbReference type="ARBA" id="ARBA00003237"/>
    </source>
</evidence>
<organism evidence="16 17">
    <name type="scientific">Porphyromonas gingivalis F0570</name>
    <dbReference type="NCBI Taxonomy" id="1227271"/>
    <lineage>
        <taxon>Bacteria</taxon>
        <taxon>Pseudomonadati</taxon>
        <taxon>Bacteroidota</taxon>
        <taxon>Bacteroidia</taxon>
        <taxon>Bacteroidales</taxon>
        <taxon>Porphyromonadaceae</taxon>
        <taxon>Porphyromonas</taxon>
    </lineage>
</organism>
<dbReference type="CDD" id="cd01572">
    <property type="entry name" value="QPRTase"/>
    <property type="match status" value="1"/>
</dbReference>
<dbReference type="PANTHER" id="PTHR32179">
    <property type="entry name" value="NICOTINATE-NUCLEOTIDE PYROPHOSPHORYLASE [CARBOXYLATING]"/>
    <property type="match status" value="1"/>
</dbReference>
<dbReference type="InterPro" id="IPR027277">
    <property type="entry name" value="NadC/ModD"/>
</dbReference>
<evidence type="ECO:0000256" key="7">
    <source>
        <dbReference type="ARBA" id="ARBA00022676"/>
    </source>
</evidence>
<proteinExistence type="inferred from homology"/>
<dbReference type="InterPro" id="IPR037128">
    <property type="entry name" value="Quinolinate_PRibosylTase_N_sf"/>
</dbReference>
<feature type="domain" description="Quinolinate phosphoribosyl transferase C-terminal" evidence="14">
    <location>
        <begin position="110"/>
        <end position="274"/>
    </location>
</feature>
<dbReference type="InterPro" id="IPR002638">
    <property type="entry name" value="Quinolinate_PRibosylTrfase_C"/>
</dbReference>
<dbReference type="GO" id="GO:0005737">
    <property type="term" value="C:cytoplasm"/>
    <property type="evidence" value="ECO:0007669"/>
    <property type="project" value="TreeGrafter"/>
</dbReference>
<evidence type="ECO:0000256" key="6">
    <source>
        <dbReference type="ARBA" id="ARBA00022642"/>
    </source>
</evidence>
<comment type="catalytic activity">
    <reaction evidence="10">
        <text>nicotinate beta-D-ribonucleotide + CO2 + diphosphate = quinolinate + 5-phospho-alpha-D-ribose 1-diphosphate + 2 H(+)</text>
        <dbReference type="Rhea" id="RHEA:12733"/>
        <dbReference type="ChEBI" id="CHEBI:15378"/>
        <dbReference type="ChEBI" id="CHEBI:16526"/>
        <dbReference type="ChEBI" id="CHEBI:29959"/>
        <dbReference type="ChEBI" id="CHEBI:33019"/>
        <dbReference type="ChEBI" id="CHEBI:57502"/>
        <dbReference type="ChEBI" id="CHEBI:58017"/>
        <dbReference type="EC" id="2.4.2.19"/>
    </reaction>
</comment>
<accession>A0A0E2M5S3</accession>
<evidence type="ECO:0000256" key="11">
    <source>
        <dbReference type="ARBA" id="ARBA00069173"/>
    </source>
</evidence>
<evidence type="ECO:0000256" key="10">
    <source>
        <dbReference type="ARBA" id="ARBA00047445"/>
    </source>
</evidence>
<dbReference type="UniPathway" id="UPA00253">
    <property type="reaction ID" value="UER00331"/>
</dbReference>
<feature type="binding site" evidence="13">
    <location>
        <position position="216"/>
    </location>
    <ligand>
        <name>substrate</name>
    </ligand>
</feature>
<evidence type="ECO:0000256" key="4">
    <source>
        <dbReference type="ARBA" id="ARBA00011218"/>
    </source>
</evidence>
<dbReference type="EC" id="2.4.2.19" evidence="5"/>
<evidence type="ECO:0000256" key="3">
    <source>
        <dbReference type="ARBA" id="ARBA00009400"/>
    </source>
</evidence>
<dbReference type="RefSeq" id="WP_004584080.1">
    <property type="nucleotide sequence ID" value="NZ_KI259166.1"/>
</dbReference>
<feature type="domain" description="Quinolinate phosphoribosyl transferase N-terminal" evidence="15">
    <location>
        <begin position="24"/>
        <end position="108"/>
    </location>
</feature>
<comment type="pathway">
    <text evidence="2">Cofactor biosynthesis; NAD(+) biosynthesis; nicotinate D-ribonucleotide from quinolinate: step 1/1.</text>
</comment>
<dbReference type="SUPFAM" id="SSF51690">
    <property type="entry name" value="Nicotinate/Quinolinate PRTase C-terminal domain-like"/>
    <property type="match status" value="1"/>
</dbReference>
<evidence type="ECO:0000313" key="16">
    <source>
        <dbReference type="EMBL" id="ERJ66569.1"/>
    </source>
</evidence>